<dbReference type="Gene3D" id="1.10.287.950">
    <property type="entry name" value="Methyl-accepting chemotaxis protein"/>
    <property type="match status" value="1"/>
</dbReference>
<dbReference type="AlphaFoldDB" id="A0A655P2X2"/>
<evidence type="ECO:0000313" key="2">
    <source>
        <dbReference type="Proteomes" id="UP000044806"/>
    </source>
</evidence>
<accession>A0A655P2X2</accession>
<evidence type="ECO:0000313" key="1">
    <source>
        <dbReference type="EMBL" id="CRZ81402.1"/>
    </source>
</evidence>
<dbReference type="EMBL" id="CWOW01000001">
    <property type="protein sequence ID" value="CRZ81402.1"/>
    <property type="molecule type" value="Genomic_DNA"/>
</dbReference>
<reference evidence="1 2" key="1">
    <citation type="submission" date="2015-07" db="EMBL/GenBank/DDBJ databases">
        <authorList>
            <consortium name="Pathogen Informatics"/>
        </authorList>
    </citation>
    <scope>NUCLEOTIDE SEQUENCE [LARGE SCALE GENOMIC DNA]</scope>
    <source>
        <strain evidence="1 2">A51</strain>
    </source>
</reference>
<organism evidence="1 2">
    <name type="scientific">Vibrio cholerae</name>
    <dbReference type="NCBI Taxonomy" id="666"/>
    <lineage>
        <taxon>Bacteria</taxon>
        <taxon>Pseudomonadati</taxon>
        <taxon>Pseudomonadota</taxon>
        <taxon>Gammaproteobacteria</taxon>
        <taxon>Vibrionales</taxon>
        <taxon>Vibrionaceae</taxon>
        <taxon>Vibrio</taxon>
    </lineage>
</organism>
<gene>
    <name evidence="1" type="ORF">ERS013165_00241</name>
</gene>
<proteinExistence type="predicted"/>
<name>A0A655P2X2_VIBCL</name>
<dbReference type="Proteomes" id="UP000044806">
    <property type="component" value="Unassembled WGS sequence"/>
</dbReference>
<sequence length="93" mass="10352">MLKGTQTTEITSQAEESLHQVAIEISRLTQMNQQTSEAITHQEQSVTSIASSLSHLQALCQSAQEKIQQSEHTISALKLKQEDLALKMSKFKI</sequence>
<protein>
    <submittedName>
        <fullName evidence="1">Methyl-accepting chemotaxis protein</fullName>
    </submittedName>
</protein>